<organism evidence="2 3">
    <name type="scientific">Candidatus Kerfeldbacteria bacterium RIFCSPLOWO2_01_FULL_48_11</name>
    <dbReference type="NCBI Taxonomy" id="1798543"/>
    <lineage>
        <taxon>Bacteria</taxon>
        <taxon>Candidatus Kerfeldiibacteriota</taxon>
    </lineage>
</organism>
<dbReference type="PANTHER" id="PTHR48148">
    <property type="entry name" value="KERATINOCYTE PROLINE-RICH PROTEIN"/>
    <property type="match status" value="1"/>
</dbReference>
<feature type="region of interest" description="Disordered" evidence="1">
    <location>
        <begin position="263"/>
        <end position="284"/>
    </location>
</feature>
<proteinExistence type="predicted"/>
<dbReference type="STRING" id="1798543.A2898_03850"/>
<gene>
    <name evidence="2" type="ORF">A2898_03850</name>
</gene>
<dbReference type="AlphaFoldDB" id="A0A1G2B6M6"/>
<name>A0A1G2B6M6_9BACT</name>
<dbReference type="EMBL" id="MHKE01000004">
    <property type="protein sequence ID" value="OGY84821.1"/>
    <property type="molecule type" value="Genomic_DNA"/>
</dbReference>
<protein>
    <submittedName>
        <fullName evidence="2">Uncharacterized protein</fullName>
    </submittedName>
</protein>
<feature type="compositionally biased region" description="Pro residues" evidence="1">
    <location>
        <begin position="82"/>
        <end position="104"/>
    </location>
</feature>
<evidence type="ECO:0000313" key="3">
    <source>
        <dbReference type="Proteomes" id="UP000179164"/>
    </source>
</evidence>
<sequence>MADNTQSQSTVNILPEGFVVRGRDGQLKIVRGGRLEAFSPGTGAGLQKRGQEIIEHRVVPAPMPLTQQPQIHVEALQVVPTAPSPVASPPPSPSYQMPSSPPAPSVQLPSALTPQKPISSSGKPSYFVEPEDEEDIALHREKILQLAPASQPSFDIDRTLAAIILRNNVVFADDVMEKRFYQIVRSRLIEMRNSTETEEALLRSPKIGGMGFEQGLVRRLLIDIEEEAQNIVSLGTLGELQGRFRAPIRHEEPEAPYKPVIPFPTPHPSVPPAPERPASPPDSKSFTHLILARKEAAIAQPPLVVPLAVEPPKTPSPPVTDVQKPVPVVQPRPVERVSEEASVKIPITEAAAALPSAPPVQIPVQPSVSQAPVEVMEPKVEQKPQTIIRPEALPSRPRVTDIIQAPTKHSVTGPIDELAEMTLEDFRRYGSSMEEIKTKVLSKIELLEEESYAKRFAGIKAWRRSPVFQLYLDMGRASIEDNQSISDIITARVSKRQGALTSEEFEAIADMNIQLRY</sequence>
<comment type="caution">
    <text evidence="2">The sequence shown here is derived from an EMBL/GenBank/DDBJ whole genome shotgun (WGS) entry which is preliminary data.</text>
</comment>
<feature type="compositionally biased region" description="Polar residues" evidence="1">
    <location>
        <begin position="107"/>
        <end position="123"/>
    </location>
</feature>
<evidence type="ECO:0000313" key="2">
    <source>
        <dbReference type="EMBL" id="OGY84821.1"/>
    </source>
</evidence>
<dbReference type="Proteomes" id="UP000179164">
    <property type="component" value="Unassembled WGS sequence"/>
</dbReference>
<accession>A0A1G2B6M6</accession>
<evidence type="ECO:0000256" key="1">
    <source>
        <dbReference type="SAM" id="MobiDB-lite"/>
    </source>
</evidence>
<feature type="compositionally biased region" description="Pro residues" evidence="1">
    <location>
        <begin position="263"/>
        <end position="280"/>
    </location>
</feature>
<feature type="region of interest" description="Disordered" evidence="1">
    <location>
        <begin position="82"/>
        <end position="127"/>
    </location>
</feature>
<reference evidence="2 3" key="1">
    <citation type="journal article" date="2016" name="Nat. Commun.">
        <title>Thousands of microbial genomes shed light on interconnected biogeochemical processes in an aquifer system.</title>
        <authorList>
            <person name="Anantharaman K."/>
            <person name="Brown C.T."/>
            <person name="Hug L.A."/>
            <person name="Sharon I."/>
            <person name="Castelle C.J."/>
            <person name="Probst A.J."/>
            <person name="Thomas B.C."/>
            <person name="Singh A."/>
            <person name="Wilkins M.J."/>
            <person name="Karaoz U."/>
            <person name="Brodie E.L."/>
            <person name="Williams K.H."/>
            <person name="Hubbard S.S."/>
            <person name="Banfield J.F."/>
        </authorList>
    </citation>
    <scope>NUCLEOTIDE SEQUENCE [LARGE SCALE GENOMIC DNA]</scope>
</reference>
<dbReference type="PANTHER" id="PTHR48148:SF3">
    <property type="entry name" value="KERATINOCYTE PROLINE-RICH PROTEIN"/>
    <property type="match status" value="1"/>
</dbReference>